<proteinExistence type="inferred from homology"/>
<accession>A0ABD7V7E0</accession>
<feature type="region of interest" description="Disordered" evidence="6">
    <location>
        <begin position="1"/>
        <end position="30"/>
    </location>
</feature>
<evidence type="ECO:0000259" key="7">
    <source>
        <dbReference type="Pfam" id="PF01386"/>
    </source>
</evidence>
<keyword evidence="3 5" id="KW-0689">Ribosomal protein</keyword>
<evidence type="ECO:0000256" key="6">
    <source>
        <dbReference type="SAM" id="MobiDB-lite"/>
    </source>
</evidence>
<dbReference type="GeneID" id="60751727"/>
<dbReference type="EMBL" id="CAACYD010000007">
    <property type="protein sequence ID" value="VFA90177.1"/>
    <property type="molecule type" value="Genomic_DNA"/>
</dbReference>
<dbReference type="Gene3D" id="2.170.120.20">
    <property type="entry name" value="Ribosomal protein L25, beta domain"/>
    <property type="match status" value="1"/>
</dbReference>
<evidence type="ECO:0000313" key="9">
    <source>
        <dbReference type="EMBL" id="VFA90177.1"/>
    </source>
</evidence>
<dbReference type="CDD" id="cd00495">
    <property type="entry name" value="Ribosomal_L25_TL5_CTC"/>
    <property type="match status" value="1"/>
</dbReference>
<keyword evidence="2 5" id="KW-0694">RNA-binding</keyword>
<name>A0ABD7V7E0_9ACTN</name>
<dbReference type="Gene3D" id="2.40.240.10">
    <property type="entry name" value="Ribosomal Protein L25, Chain P"/>
    <property type="match status" value="1"/>
</dbReference>
<dbReference type="InterPro" id="IPR020057">
    <property type="entry name" value="Ribosomal_bL25_b-dom"/>
</dbReference>
<dbReference type="NCBIfam" id="NF004131">
    <property type="entry name" value="PRK05618.2-1"/>
    <property type="match status" value="1"/>
</dbReference>
<evidence type="ECO:0000259" key="8">
    <source>
        <dbReference type="Pfam" id="PF14693"/>
    </source>
</evidence>
<reference evidence="9 10" key="1">
    <citation type="submission" date="2019-02" db="EMBL/GenBank/DDBJ databases">
        <authorList>
            <consortium name="Pathogen Informatics"/>
        </authorList>
    </citation>
    <scope>NUCLEOTIDE SEQUENCE [LARGE SCALE GENOMIC DNA]</scope>
    <source>
        <strain evidence="9 10">3012STDY6756503</strain>
    </source>
</reference>
<comment type="subunit">
    <text evidence="5">Part of the 50S ribosomal subunit; part of the 5S rRNA/L5/L18/L25 subcomplex. Contacts the 5S rRNA. Binds to the 5S rRNA independently of L5 and L18.</text>
</comment>
<dbReference type="AlphaFoldDB" id="A0ABD7V7E0"/>
<dbReference type="GO" id="GO:1990904">
    <property type="term" value="C:ribonucleoprotein complex"/>
    <property type="evidence" value="ECO:0007669"/>
    <property type="project" value="UniProtKB-KW"/>
</dbReference>
<evidence type="ECO:0000256" key="2">
    <source>
        <dbReference type="ARBA" id="ARBA00022884"/>
    </source>
</evidence>
<comment type="similarity">
    <text evidence="5">Belongs to the bacterial ribosomal protein bL25 family. CTC subfamily.</text>
</comment>
<evidence type="ECO:0000313" key="10">
    <source>
        <dbReference type="Proteomes" id="UP000360750"/>
    </source>
</evidence>
<dbReference type="InterPro" id="IPR020930">
    <property type="entry name" value="Ribosomal_uL5_bac-type"/>
</dbReference>
<keyword evidence="1 5" id="KW-0699">rRNA-binding</keyword>
<dbReference type="GO" id="GO:0005840">
    <property type="term" value="C:ribosome"/>
    <property type="evidence" value="ECO:0007669"/>
    <property type="project" value="UniProtKB-KW"/>
</dbReference>
<dbReference type="NCBIfam" id="TIGR00731">
    <property type="entry name" value="bL25_bact_ctc"/>
    <property type="match status" value="1"/>
</dbReference>
<organism evidence="9 10">
    <name type="scientific">Gordonia paraffinivorans</name>
    <dbReference type="NCBI Taxonomy" id="175628"/>
    <lineage>
        <taxon>Bacteria</taxon>
        <taxon>Bacillati</taxon>
        <taxon>Actinomycetota</taxon>
        <taxon>Actinomycetes</taxon>
        <taxon>Mycobacteriales</taxon>
        <taxon>Gordoniaceae</taxon>
        <taxon>Gordonia</taxon>
    </lineage>
</organism>
<feature type="domain" description="Large ribosomal subunit protein bL25 L25" evidence="7">
    <location>
        <begin position="8"/>
        <end position="94"/>
    </location>
</feature>
<dbReference type="RefSeq" id="WP_006900474.1">
    <property type="nucleotide sequence ID" value="NZ_CAACYD010000007.1"/>
</dbReference>
<dbReference type="InterPro" id="IPR020056">
    <property type="entry name" value="Rbsml_bL25/Gln-tRNA_synth_N"/>
</dbReference>
<sequence>MATKAEKLSVTARTEKGKGAARRARREGNVPAVLYGHGTDPQHLNLPAREFAAILRSHGANALIDLDIEGTSQLALTKQVDVHPIRNFIQHADLLIVRRGEKVTVEVPVVVEGDAAPGTLVVQDATNIEIEADALEIPENVTVSVEGLEAGTIIHASDVQLPEGVTLVSDAELPVVSVTEAQRVVAEDEGAEEAEGEAAEASE</sequence>
<evidence type="ECO:0000256" key="4">
    <source>
        <dbReference type="ARBA" id="ARBA00023274"/>
    </source>
</evidence>
<dbReference type="GO" id="GO:0019843">
    <property type="term" value="F:rRNA binding"/>
    <property type="evidence" value="ECO:0007669"/>
    <property type="project" value="UniProtKB-KW"/>
</dbReference>
<dbReference type="InterPro" id="IPR011035">
    <property type="entry name" value="Ribosomal_bL25/Gln-tRNA_synth"/>
</dbReference>
<protein>
    <recommendedName>
        <fullName evidence="5">Large ribosomal subunit protein bL25</fullName>
    </recommendedName>
    <alternativeName>
        <fullName evidence="5">General stress protein CTC</fullName>
    </alternativeName>
</protein>
<dbReference type="SUPFAM" id="SSF50715">
    <property type="entry name" value="Ribosomal protein L25-like"/>
    <property type="match status" value="1"/>
</dbReference>
<dbReference type="Pfam" id="PF14693">
    <property type="entry name" value="Ribosomal_TL5_C"/>
    <property type="match status" value="1"/>
</dbReference>
<dbReference type="PANTHER" id="PTHR33284">
    <property type="entry name" value="RIBOSOMAL PROTEIN L25/GLN-TRNA SYNTHETASE, ANTI-CODON-BINDING DOMAIN-CONTAINING PROTEIN"/>
    <property type="match status" value="1"/>
</dbReference>
<keyword evidence="4 5" id="KW-0687">Ribonucleoprotein</keyword>
<dbReference type="InterPro" id="IPR037121">
    <property type="entry name" value="Ribosomal_bL25_C"/>
</dbReference>
<dbReference type="Proteomes" id="UP000360750">
    <property type="component" value="Unassembled WGS sequence"/>
</dbReference>
<evidence type="ECO:0000256" key="1">
    <source>
        <dbReference type="ARBA" id="ARBA00022730"/>
    </source>
</evidence>
<feature type="domain" description="Large ribosomal subunit protein bL25 beta" evidence="8">
    <location>
        <begin position="102"/>
        <end position="181"/>
    </location>
</feature>
<dbReference type="HAMAP" id="MF_01334">
    <property type="entry name" value="Ribosomal_bL25_CTC"/>
    <property type="match status" value="1"/>
</dbReference>
<dbReference type="PANTHER" id="PTHR33284:SF1">
    <property type="entry name" value="RIBOSOMAL PROTEIN L25_GLN-TRNA SYNTHETASE, ANTI-CODON-BINDING DOMAIN-CONTAINING PROTEIN"/>
    <property type="match status" value="1"/>
</dbReference>
<comment type="function">
    <text evidence="5">This is one of the proteins that binds to the 5S RNA in the ribosome where it forms part of the central protuberance.</text>
</comment>
<evidence type="ECO:0000256" key="5">
    <source>
        <dbReference type="HAMAP-Rule" id="MF_01334"/>
    </source>
</evidence>
<dbReference type="Pfam" id="PF01386">
    <property type="entry name" value="Ribosomal_L25p"/>
    <property type="match status" value="1"/>
</dbReference>
<dbReference type="GO" id="GO:0006412">
    <property type="term" value="P:translation"/>
    <property type="evidence" value="ECO:0007669"/>
    <property type="project" value="UniProtKB-UniRule"/>
</dbReference>
<dbReference type="InterPro" id="IPR001021">
    <property type="entry name" value="Ribosomal_bL25_long"/>
</dbReference>
<feature type="compositionally biased region" description="Basic and acidic residues" evidence="6">
    <location>
        <begin position="1"/>
        <end position="18"/>
    </location>
</feature>
<dbReference type="InterPro" id="IPR029751">
    <property type="entry name" value="Ribosomal_L25_dom"/>
</dbReference>
<gene>
    <name evidence="5 9" type="primary">rplY</name>
    <name evidence="5" type="synonym">ctc</name>
    <name evidence="9" type="ORF">NCTC8139_03757</name>
</gene>
<evidence type="ECO:0000256" key="3">
    <source>
        <dbReference type="ARBA" id="ARBA00022980"/>
    </source>
</evidence>
<comment type="caution">
    <text evidence="9">The sequence shown here is derived from an EMBL/GenBank/DDBJ whole genome shotgun (WGS) entry which is preliminary data.</text>
</comment>